<dbReference type="InterPro" id="IPR013216">
    <property type="entry name" value="Methyltransf_11"/>
</dbReference>
<gene>
    <name evidence="3" type="ORF">MM415A00623_0022</name>
    <name evidence="2" type="ORF">MM415B01227_0020</name>
</gene>
<proteinExistence type="predicted"/>
<sequence>MIQGLLIWFGVGLGYQEMQKRAAEAEALRLAKISGKSIINIGAKCNPFGDVRCDINPQCGAIKCDAENMSQFYDKEFSVALLSHIIEHLDNPDKALAEAERIADNVIIVTPSPLFPQTWLHPEHKWVYFGEDKRRIRD</sequence>
<dbReference type="SUPFAM" id="SSF53335">
    <property type="entry name" value="S-adenosyl-L-methionine-dependent methyltransferases"/>
    <property type="match status" value="1"/>
</dbReference>
<feature type="domain" description="Methyltransferase type 11" evidence="1">
    <location>
        <begin position="59"/>
        <end position="102"/>
    </location>
</feature>
<dbReference type="InterPro" id="IPR029063">
    <property type="entry name" value="SAM-dependent_MTases_sf"/>
</dbReference>
<organism evidence="3">
    <name type="scientific">viral metagenome</name>
    <dbReference type="NCBI Taxonomy" id="1070528"/>
    <lineage>
        <taxon>unclassified sequences</taxon>
        <taxon>metagenomes</taxon>
        <taxon>organismal metagenomes</taxon>
    </lineage>
</organism>
<evidence type="ECO:0000259" key="1">
    <source>
        <dbReference type="Pfam" id="PF08241"/>
    </source>
</evidence>
<dbReference type="GO" id="GO:0008757">
    <property type="term" value="F:S-adenosylmethionine-dependent methyltransferase activity"/>
    <property type="evidence" value="ECO:0007669"/>
    <property type="project" value="InterPro"/>
</dbReference>
<dbReference type="GO" id="GO:0032259">
    <property type="term" value="P:methylation"/>
    <property type="evidence" value="ECO:0007669"/>
    <property type="project" value="UniProtKB-KW"/>
</dbReference>
<accession>A0A6M3KG82</accession>
<dbReference type="EMBL" id="MT142440">
    <property type="protein sequence ID" value="QJA80902.1"/>
    <property type="molecule type" value="Genomic_DNA"/>
</dbReference>
<keyword evidence="3" id="KW-0489">Methyltransferase</keyword>
<keyword evidence="3" id="KW-0808">Transferase</keyword>
<protein>
    <submittedName>
        <fullName evidence="3">Putative methyltransferase</fullName>
    </submittedName>
</protein>
<dbReference type="Gene3D" id="3.40.50.150">
    <property type="entry name" value="Vaccinia Virus protein VP39"/>
    <property type="match status" value="1"/>
</dbReference>
<dbReference type="AlphaFoldDB" id="A0A6M3KG82"/>
<name>A0A6M3KG82_9ZZZZ</name>
<dbReference type="EMBL" id="MT141385">
    <property type="protein sequence ID" value="QJA59803.1"/>
    <property type="molecule type" value="Genomic_DNA"/>
</dbReference>
<evidence type="ECO:0000313" key="2">
    <source>
        <dbReference type="EMBL" id="QJA59803.1"/>
    </source>
</evidence>
<dbReference type="Pfam" id="PF08241">
    <property type="entry name" value="Methyltransf_11"/>
    <property type="match status" value="1"/>
</dbReference>
<reference evidence="3" key="1">
    <citation type="submission" date="2020-03" db="EMBL/GenBank/DDBJ databases">
        <title>The deep terrestrial virosphere.</title>
        <authorList>
            <person name="Holmfeldt K."/>
            <person name="Nilsson E."/>
            <person name="Simone D."/>
            <person name="Lopez-Fernandez M."/>
            <person name="Wu X."/>
            <person name="de Brujin I."/>
            <person name="Lundin D."/>
            <person name="Andersson A."/>
            <person name="Bertilsson S."/>
            <person name="Dopson M."/>
        </authorList>
    </citation>
    <scope>NUCLEOTIDE SEQUENCE</scope>
    <source>
        <strain evidence="3">MM415A00623</strain>
        <strain evidence="2">MM415B01227</strain>
    </source>
</reference>
<evidence type="ECO:0000313" key="3">
    <source>
        <dbReference type="EMBL" id="QJA80902.1"/>
    </source>
</evidence>